<dbReference type="AlphaFoldDB" id="X1FWT3"/>
<dbReference type="PROSITE" id="PS51257">
    <property type="entry name" value="PROKAR_LIPOPROTEIN"/>
    <property type="match status" value="1"/>
</dbReference>
<reference evidence="1" key="1">
    <citation type="journal article" date="2014" name="Front. Microbiol.">
        <title>High frequency of phylogenetically diverse reductive dehalogenase-homologous genes in deep subseafloor sedimentary metagenomes.</title>
        <authorList>
            <person name="Kawai M."/>
            <person name="Futagami T."/>
            <person name="Toyoda A."/>
            <person name="Takaki Y."/>
            <person name="Nishi S."/>
            <person name="Hori S."/>
            <person name="Arai W."/>
            <person name="Tsubouchi T."/>
            <person name="Morono Y."/>
            <person name="Uchiyama I."/>
            <person name="Ito T."/>
            <person name="Fujiyama A."/>
            <person name="Inagaki F."/>
            <person name="Takami H."/>
        </authorList>
    </citation>
    <scope>NUCLEOTIDE SEQUENCE</scope>
    <source>
        <strain evidence="1">Expedition CK06-06</strain>
    </source>
</reference>
<dbReference type="EMBL" id="BARU01013453">
    <property type="protein sequence ID" value="GAH37000.1"/>
    <property type="molecule type" value="Genomic_DNA"/>
</dbReference>
<organism evidence="1">
    <name type="scientific">marine sediment metagenome</name>
    <dbReference type="NCBI Taxonomy" id="412755"/>
    <lineage>
        <taxon>unclassified sequences</taxon>
        <taxon>metagenomes</taxon>
        <taxon>ecological metagenomes</taxon>
    </lineage>
</organism>
<feature type="non-terminal residue" evidence="1">
    <location>
        <position position="94"/>
    </location>
</feature>
<proteinExistence type="predicted"/>
<comment type="caution">
    <text evidence="1">The sequence shown here is derived from an EMBL/GenBank/DDBJ whole genome shotgun (WGS) entry which is preliminary data.</text>
</comment>
<name>X1FWT3_9ZZZZ</name>
<sequence>MEPTMRKTITILFALIFSSASGLMFSGCTTVKKSRSIVPPPSYMAKPVMSPGVANPTAMVKLFRRANPKYSSSKITQLAQCYIQEAKVEGVNAD</sequence>
<gene>
    <name evidence="1" type="ORF">S03H2_24283</name>
</gene>
<evidence type="ECO:0000313" key="1">
    <source>
        <dbReference type="EMBL" id="GAH37000.1"/>
    </source>
</evidence>
<protein>
    <submittedName>
        <fullName evidence="1">Uncharacterized protein</fullName>
    </submittedName>
</protein>
<accession>X1FWT3</accession>